<proteinExistence type="predicted"/>
<comment type="caution">
    <text evidence="3">The sequence shown here is derived from an EMBL/GenBank/DDBJ whole genome shotgun (WGS) entry which is preliminary data.</text>
</comment>
<keyword evidence="4" id="KW-1185">Reference proteome</keyword>
<dbReference type="RefSeq" id="WP_345885757.1">
    <property type="nucleotide sequence ID" value="NZ_JBDFRB010000012.1"/>
</dbReference>
<feature type="transmembrane region" description="Helical" evidence="2">
    <location>
        <begin position="44"/>
        <end position="65"/>
    </location>
</feature>
<evidence type="ECO:0000256" key="2">
    <source>
        <dbReference type="SAM" id="Phobius"/>
    </source>
</evidence>
<organism evidence="3 4">
    <name type="scientific">Sinomonas halotolerans</name>
    <dbReference type="NCBI Taxonomy" id="1644133"/>
    <lineage>
        <taxon>Bacteria</taxon>
        <taxon>Bacillati</taxon>
        <taxon>Actinomycetota</taxon>
        <taxon>Actinomycetes</taxon>
        <taxon>Micrococcales</taxon>
        <taxon>Micrococcaceae</taxon>
        <taxon>Sinomonas</taxon>
    </lineage>
</organism>
<accession>A0ABU9X2C2</accession>
<feature type="region of interest" description="Disordered" evidence="1">
    <location>
        <begin position="1"/>
        <end position="31"/>
    </location>
</feature>
<evidence type="ECO:0008006" key="5">
    <source>
        <dbReference type="Google" id="ProtNLM"/>
    </source>
</evidence>
<gene>
    <name evidence="3" type="ORF">ABCQ75_12795</name>
</gene>
<evidence type="ECO:0000256" key="1">
    <source>
        <dbReference type="SAM" id="MobiDB-lite"/>
    </source>
</evidence>
<keyword evidence="2" id="KW-1133">Transmembrane helix</keyword>
<protein>
    <recommendedName>
        <fullName evidence="5">DUF4190 domain-containing protein</fullName>
    </recommendedName>
</protein>
<reference evidence="3 4" key="1">
    <citation type="submission" date="2024-05" db="EMBL/GenBank/DDBJ databases">
        <title>Sinomonas sp. nov., isolated from a waste landfill.</title>
        <authorList>
            <person name="Zhao Y."/>
        </authorList>
    </citation>
    <scope>NUCLEOTIDE SEQUENCE [LARGE SCALE GENOMIC DNA]</scope>
    <source>
        <strain evidence="3 4">CCTCC AB2014300</strain>
    </source>
</reference>
<feature type="transmembrane region" description="Helical" evidence="2">
    <location>
        <begin position="99"/>
        <end position="121"/>
    </location>
</feature>
<keyword evidence="2" id="KW-0472">Membrane</keyword>
<name>A0ABU9X2C2_9MICC</name>
<sequence length="142" mass="14310">MEPMPSRRRPSEKNASESLASGGRRPRSGALSGDAGLLRSVRPALIVGIVLASISAVLLAVVLGLDAFTAGVYSMGGKDISDPTEEAAALRDQYAGAKAAAIVGLVLGGLAVVGSVVALYLTRGRVADDDEGGLSFDELAGS</sequence>
<evidence type="ECO:0000313" key="4">
    <source>
        <dbReference type="Proteomes" id="UP001422074"/>
    </source>
</evidence>
<evidence type="ECO:0000313" key="3">
    <source>
        <dbReference type="EMBL" id="MEN2745406.1"/>
    </source>
</evidence>
<keyword evidence="2" id="KW-0812">Transmembrane</keyword>
<dbReference type="Proteomes" id="UP001422074">
    <property type="component" value="Unassembled WGS sequence"/>
</dbReference>
<dbReference type="EMBL" id="JBDFRB010000012">
    <property type="protein sequence ID" value="MEN2745406.1"/>
    <property type="molecule type" value="Genomic_DNA"/>
</dbReference>